<dbReference type="EMBL" id="HACA01016752">
    <property type="protein sequence ID" value="CDW34113.1"/>
    <property type="molecule type" value="Transcribed_RNA"/>
</dbReference>
<accession>A0A0K2U797</accession>
<protein>
    <submittedName>
        <fullName evidence="1">KRABA domaincontaining protein 2like [Acyrthosiphon pisum]</fullName>
    </submittedName>
</protein>
<dbReference type="AlphaFoldDB" id="A0A0K2U797"/>
<evidence type="ECO:0000313" key="1">
    <source>
        <dbReference type="EMBL" id="CDW34113.1"/>
    </source>
</evidence>
<sequence>MMWQRDNMTNKWADRLWFIQRITCFGVSYWGNSIRSNVWPSNTGRT</sequence>
<organism evidence="1">
    <name type="scientific">Lepeophtheirus salmonis</name>
    <name type="common">Salmon louse</name>
    <name type="synonym">Caligus salmonis</name>
    <dbReference type="NCBI Taxonomy" id="72036"/>
    <lineage>
        <taxon>Eukaryota</taxon>
        <taxon>Metazoa</taxon>
        <taxon>Ecdysozoa</taxon>
        <taxon>Arthropoda</taxon>
        <taxon>Crustacea</taxon>
        <taxon>Multicrustacea</taxon>
        <taxon>Hexanauplia</taxon>
        <taxon>Copepoda</taxon>
        <taxon>Siphonostomatoida</taxon>
        <taxon>Caligidae</taxon>
        <taxon>Lepeophtheirus</taxon>
    </lineage>
</organism>
<proteinExistence type="predicted"/>
<reference evidence="1" key="1">
    <citation type="submission" date="2014-05" db="EMBL/GenBank/DDBJ databases">
        <authorList>
            <person name="Chronopoulou M."/>
        </authorList>
    </citation>
    <scope>NUCLEOTIDE SEQUENCE</scope>
    <source>
        <tissue evidence="1">Whole organism</tissue>
    </source>
</reference>
<name>A0A0K2U797_LEPSM</name>